<feature type="transmembrane region" description="Helical" evidence="1">
    <location>
        <begin position="280"/>
        <end position="298"/>
    </location>
</feature>
<dbReference type="RefSeq" id="WP_183642938.1">
    <property type="nucleotide sequence ID" value="NZ_JACHBL010000001.1"/>
</dbReference>
<dbReference type="Proteomes" id="UP000523863">
    <property type="component" value="Unassembled WGS sequence"/>
</dbReference>
<feature type="transmembrane region" description="Helical" evidence="1">
    <location>
        <begin position="96"/>
        <end position="120"/>
    </location>
</feature>
<sequence>MSRSSASSPSRLLPVISGLLIGLIGVAIALTPHLLSGGLMPLQNMWIRETLPENMPFSLLPLNQYYLLRLVGVLAFAGTFAGCVSHFIFPVRRRSVALGAVLGVALGLVVALAQSFWVLAQGLSIAVSASSIAVIYFWGLLTGMICFSILALVATYVFAIGSPTPSAIWWALVAAPLTSWVTSWATIAGPIPGDSTWLGYISRFLPAIIVGLALAWYGVRPAARLLVWILDLALLFFIPITATAVQSAVGMRVLQGQVSEMLQYGIEVFRAQLTPNSPQLWVLGVALIIAIVGTVVRVRGSRRY</sequence>
<keyword evidence="1" id="KW-0472">Membrane</keyword>
<feature type="transmembrane region" description="Helical" evidence="1">
    <location>
        <begin position="167"/>
        <end position="191"/>
    </location>
</feature>
<dbReference type="AlphaFoldDB" id="A0A7W8YC05"/>
<proteinExistence type="predicted"/>
<gene>
    <name evidence="2" type="ORF">BKA12_001843</name>
</gene>
<keyword evidence="1" id="KW-1133">Transmembrane helix</keyword>
<feature type="transmembrane region" description="Helical" evidence="1">
    <location>
        <begin position="66"/>
        <end position="89"/>
    </location>
</feature>
<feature type="transmembrane region" description="Helical" evidence="1">
    <location>
        <begin position="12"/>
        <end position="35"/>
    </location>
</feature>
<protein>
    <submittedName>
        <fullName evidence="2">Uncharacterized protein with PQ loop repeat</fullName>
    </submittedName>
</protein>
<feature type="transmembrane region" description="Helical" evidence="1">
    <location>
        <begin position="132"/>
        <end position="160"/>
    </location>
</feature>
<organism evidence="2 3">
    <name type="scientific">Neomicrococcus lactis</name>
    <dbReference type="NCBI Taxonomy" id="732241"/>
    <lineage>
        <taxon>Bacteria</taxon>
        <taxon>Bacillati</taxon>
        <taxon>Actinomycetota</taxon>
        <taxon>Actinomycetes</taxon>
        <taxon>Micrococcales</taxon>
        <taxon>Micrococcaceae</taxon>
        <taxon>Neomicrococcus</taxon>
    </lineage>
</organism>
<feature type="transmembrane region" description="Helical" evidence="1">
    <location>
        <begin position="225"/>
        <end position="245"/>
    </location>
</feature>
<evidence type="ECO:0000313" key="3">
    <source>
        <dbReference type="Proteomes" id="UP000523863"/>
    </source>
</evidence>
<comment type="caution">
    <text evidence="2">The sequence shown here is derived from an EMBL/GenBank/DDBJ whole genome shotgun (WGS) entry which is preliminary data.</text>
</comment>
<feature type="transmembrane region" description="Helical" evidence="1">
    <location>
        <begin position="197"/>
        <end position="218"/>
    </location>
</feature>
<name>A0A7W8YC05_9MICC</name>
<evidence type="ECO:0000313" key="2">
    <source>
        <dbReference type="EMBL" id="MBB5598763.1"/>
    </source>
</evidence>
<keyword evidence="1" id="KW-0812">Transmembrane</keyword>
<accession>A0A7W8YC05</accession>
<reference evidence="2 3" key="1">
    <citation type="submission" date="2020-08" db="EMBL/GenBank/DDBJ databases">
        <title>Sequencing the genomes of 1000 actinobacteria strains.</title>
        <authorList>
            <person name="Klenk H.-P."/>
        </authorList>
    </citation>
    <scope>NUCLEOTIDE SEQUENCE [LARGE SCALE GENOMIC DNA]</scope>
    <source>
        <strain evidence="2 3">DSM 23694</strain>
    </source>
</reference>
<dbReference type="EMBL" id="JACHBL010000001">
    <property type="protein sequence ID" value="MBB5598763.1"/>
    <property type="molecule type" value="Genomic_DNA"/>
</dbReference>
<keyword evidence="3" id="KW-1185">Reference proteome</keyword>
<evidence type="ECO:0000256" key="1">
    <source>
        <dbReference type="SAM" id="Phobius"/>
    </source>
</evidence>